<proteinExistence type="predicted"/>
<dbReference type="STRING" id="515619.EUBREC_0215"/>
<dbReference type="Proteomes" id="UP000001477">
    <property type="component" value="Chromosome"/>
</dbReference>
<dbReference type="HOGENOM" id="CLU_3168227_0_0_9"/>
<accession>C4ZAF8</accession>
<dbReference type="PaxDb" id="515619-EUBREC_0215"/>
<dbReference type="EMBL" id="CP001107">
    <property type="protein sequence ID" value="ACR74019.1"/>
    <property type="molecule type" value="Genomic_DNA"/>
</dbReference>
<evidence type="ECO:0000313" key="2">
    <source>
        <dbReference type="Proteomes" id="UP000001477"/>
    </source>
</evidence>
<gene>
    <name evidence="1" type="ordered locus">EUBREC_0215</name>
</gene>
<evidence type="ECO:0000313" key="1">
    <source>
        <dbReference type="EMBL" id="ACR74019.1"/>
    </source>
</evidence>
<name>C4ZAF8_AGARV</name>
<sequence>MHKVCNFLFVLKVLMNLHCNMNNDSVIDKVEIVQFFLEIIQELFVIM</sequence>
<dbReference type="AlphaFoldDB" id="C4ZAF8"/>
<dbReference type="KEGG" id="ere:EUBREC_0215"/>
<organism evidence="1 2">
    <name type="scientific">Agathobacter rectalis (strain ATCC 33656 / DSM 3377 / JCM 17463 / KCTC 5835 / VPI 0990)</name>
    <name type="common">Eubacterium rectale</name>
    <dbReference type="NCBI Taxonomy" id="515619"/>
    <lineage>
        <taxon>Bacteria</taxon>
        <taxon>Bacillati</taxon>
        <taxon>Bacillota</taxon>
        <taxon>Clostridia</taxon>
        <taxon>Lachnospirales</taxon>
        <taxon>Lachnospiraceae</taxon>
        <taxon>Agathobacter</taxon>
    </lineage>
</organism>
<protein>
    <submittedName>
        <fullName evidence="1">Uncharacterized protein</fullName>
    </submittedName>
</protein>
<reference evidence="1 2" key="1">
    <citation type="journal article" date="2009" name="Proc. Natl. Acad. Sci. U.S.A.">
        <title>Characterizing a model human gut microbiota composed of members of its two dominant bacterial phyla.</title>
        <authorList>
            <person name="Mahowald M.A."/>
            <person name="Rey F.E."/>
            <person name="Seedorf H."/>
            <person name="Turnbaugh P.J."/>
            <person name="Fulton R.S."/>
            <person name="Wollam A."/>
            <person name="Shah N."/>
            <person name="Wang C."/>
            <person name="Magrini V."/>
            <person name="Wilson R.K."/>
            <person name="Cantarel B.L."/>
            <person name="Coutinho P.M."/>
            <person name="Henrissat B."/>
            <person name="Crock L.W."/>
            <person name="Russell A."/>
            <person name="Verberkmoes N.C."/>
            <person name="Hettich R.L."/>
            <person name="Gordon J.I."/>
        </authorList>
    </citation>
    <scope>NUCLEOTIDE SEQUENCE [LARGE SCALE GENOMIC DNA]</scope>
    <source>
        <strain evidence="2">ATCC 33656 / DSM 3377 / JCM 17463 / KCTC 5835 / LMG 30912 / VPI 0990</strain>
    </source>
</reference>